<comment type="subunit">
    <text evidence="8">Part of the 30S ribosomal subunit. Interacts with proteins S7 and S18. Binds to IF-3.</text>
</comment>
<comment type="similarity">
    <text evidence="1 8 9">Belongs to the universal ribosomal protein uS11 family.</text>
</comment>
<reference evidence="10 11" key="1">
    <citation type="submission" date="2018-01" db="EMBL/GenBank/DDBJ databases">
        <title>The complete genome sequence of Chromatium okenii LaCa, a purple sulfur bacterium with a turbulent life.</title>
        <authorList>
            <person name="Luedin S.M."/>
            <person name="Liechti N."/>
            <person name="Storelli N."/>
            <person name="Danza F."/>
            <person name="Wittwer M."/>
            <person name="Pothier J.F."/>
            <person name="Tonolla M.A."/>
        </authorList>
    </citation>
    <scope>NUCLEOTIDE SEQUENCE [LARGE SCALE GENOMIC DNA]</scope>
    <source>
        <strain evidence="10 11">LaCa</strain>
    </source>
</reference>
<dbReference type="GO" id="GO:0003735">
    <property type="term" value="F:structural constituent of ribosome"/>
    <property type="evidence" value="ECO:0007669"/>
    <property type="project" value="InterPro"/>
</dbReference>
<dbReference type="SUPFAM" id="SSF53137">
    <property type="entry name" value="Translational machinery components"/>
    <property type="match status" value="1"/>
</dbReference>
<protein>
    <recommendedName>
        <fullName evidence="6 8">Small ribosomal subunit protein uS11</fullName>
    </recommendedName>
</protein>
<comment type="caution">
    <text evidence="10">The sequence shown here is derived from an EMBL/GenBank/DDBJ whole genome shotgun (WGS) entry which is preliminary data.</text>
</comment>
<dbReference type="InterPro" id="IPR001971">
    <property type="entry name" value="Ribosomal_uS11"/>
</dbReference>
<dbReference type="FunFam" id="3.30.420.80:FF:000001">
    <property type="entry name" value="30S ribosomal protein S11"/>
    <property type="match status" value="1"/>
</dbReference>
<proteinExistence type="inferred from homology"/>
<evidence type="ECO:0000256" key="6">
    <source>
        <dbReference type="ARBA" id="ARBA00035160"/>
    </source>
</evidence>
<dbReference type="InterPro" id="IPR018102">
    <property type="entry name" value="Ribosomal_uS11_CS"/>
</dbReference>
<dbReference type="OrthoDB" id="9806415at2"/>
<evidence type="ECO:0000256" key="7">
    <source>
        <dbReference type="ARBA" id="ARBA00058053"/>
    </source>
</evidence>
<evidence type="ECO:0000256" key="9">
    <source>
        <dbReference type="RuleBase" id="RU003629"/>
    </source>
</evidence>
<dbReference type="GO" id="GO:0006412">
    <property type="term" value="P:translation"/>
    <property type="evidence" value="ECO:0007669"/>
    <property type="project" value="UniProtKB-UniRule"/>
</dbReference>
<dbReference type="Gene3D" id="3.30.420.80">
    <property type="entry name" value="Ribosomal protein S11"/>
    <property type="match status" value="1"/>
</dbReference>
<dbReference type="PIRSF" id="PIRSF002131">
    <property type="entry name" value="Ribosomal_S11"/>
    <property type="match status" value="1"/>
</dbReference>
<dbReference type="PROSITE" id="PS00054">
    <property type="entry name" value="RIBOSOMAL_S11"/>
    <property type="match status" value="1"/>
</dbReference>
<dbReference type="EMBL" id="PPGH01000035">
    <property type="protein sequence ID" value="PQJ95973.1"/>
    <property type="molecule type" value="Genomic_DNA"/>
</dbReference>
<dbReference type="AlphaFoldDB" id="A0A2S7XR01"/>
<evidence type="ECO:0000256" key="8">
    <source>
        <dbReference type="HAMAP-Rule" id="MF_01310"/>
    </source>
</evidence>
<dbReference type="RefSeq" id="WP_105073614.1">
    <property type="nucleotide sequence ID" value="NZ_JAFLKP010000464.1"/>
</dbReference>
<keyword evidence="11" id="KW-1185">Reference proteome</keyword>
<evidence type="ECO:0000256" key="4">
    <source>
        <dbReference type="ARBA" id="ARBA00022980"/>
    </source>
</evidence>
<organism evidence="10 11">
    <name type="scientific">Chromatium okenii</name>
    <dbReference type="NCBI Taxonomy" id="61644"/>
    <lineage>
        <taxon>Bacteria</taxon>
        <taxon>Pseudomonadati</taxon>
        <taxon>Pseudomonadota</taxon>
        <taxon>Gammaproteobacteria</taxon>
        <taxon>Chromatiales</taxon>
        <taxon>Chromatiaceae</taxon>
        <taxon>Chromatium</taxon>
    </lineage>
</organism>
<evidence type="ECO:0000256" key="3">
    <source>
        <dbReference type="ARBA" id="ARBA00022884"/>
    </source>
</evidence>
<accession>A0A2S7XR01</accession>
<keyword evidence="4 8" id="KW-0689">Ribosomal protein</keyword>
<keyword evidence="5 8" id="KW-0687">Ribonucleoprotein</keyword>
<evidence type="ECO:0000313" key="10">
    <source>
        <dbReference type="EMBL" id="PQJ95973.1"/>
    </source>
</evidence>
<sequence>MAKPIRNTKKKVKKQVADGVAHVHASFNNTIITITDRQGNTLSWATSGGSGFRGSRKSTPFAAQVAADKAGQAVKEYGLRNLDVNIKGPGPGRESAVRALNNAGFKITSITDVTPIPHNGCRPPKKRRV</sequence>
<dbReference type="GO" id="GO:0019843">
    <property type="term" value="F:rRNA binding"/>
    <property type="evidence" value="ECO:0007669"/>
    <property type="project" value="UniProtKB-UniRule"/>
</dbReference>
<keyword evidence="2 8" id="KW-0699">rRNA-binding</keyword>
<evidence type="ECO:0000256" key="1">
    <source>
        <dbReference type="ARBA" id="ARBA00006194"/>
    </source>
</evidence>
<dbReference type="Proteomes" id="UP000239936">
    <property type="component" value="Unassembled WGS sequence"/>
</dbReference>
<comment type="function">
    <text evidence="7 8">Located on the platform of the 30S subunit, it bridges several disparate RNA helices of the 16S rRNA. Forms part of the Shine-Dalgarno cleft in the 70S ribosome.</text>
</comment>
<dbReference type="NCBIfam" id="NF003698">
    <property type="entry name" value="PRK05309.1"/>
    <property type="match status" value="1"/>
</dbReference>
<dbReference type="HAMAP" id="MF_01310">
    <property type="entry name" value="Ribosomal_uS11"/>
    <property type="match status" value="1"/>
</dbReference>
<dbReference type="InterPro" id="IPR019981">
    <property type="entry name" value="Ribosomal_uS11_bac-type"/>
</dbReference>
<dbReference type="PANTHER" id="PTHR11759">
    <property type="entry name" value="40S RIBOSOMAL PROTEIN S14/30S RIBOSOMAL PROTEIN S11"/>
    <property type="match status" value="1"/>
</dbReference>
<evidence type="ECO:0000256" key="5">
    <source>
        <dbReference type="ARBA" id="ARBA00023274"/>
    </source>
</evidence>
<dbReference type="NCBIfam" id="TIGR03632">
    <property type="entry name" value="uS11_bact"/>
    <property type="match status" value="1"/>
</dbReference>
<keyword evidence="3 8" id="KW-0694">RNA-binding</keyword>
<evidence type="ECO:0000256" key="2">
    <source>
        <dbReference type="ARBA" id="ARBA00022730"/>
    </source>
</evidence>
<dbReference type="InterPro" id="IPR036967">
    <property type="entry name" value="Ribosomal_uS11_sf"/>
</dbReference>
<dbReference type="GO" id="GO:1990904">
    <property type="term" value="C:ribonucleoprotein complex"/>
    <property type="evidence" value="ECO:0007669"/>
    <property type="project" value="UniProtKB-KW"/>
</dbReference>
<dbReference type="Pfam" id="PF00411">
    <property type="entry name" value="Ribosomal_S11"/>
    <property type="match status" value="1"/>
</dbReference>
<gene>
    <name evidence="8" type="primary">rpsK</name>
    <name evidence="10" type="ORF">CXB77_08990</name>
</gene>
<name>A0A2S7XR01_9GAMM</name>
<dbReference type="GO" id="GO:0005840">
    <property type="term" value="C:ribosome"/>
    <property type="evidence" value="ECO:0007669"/>
    <property type="project" value="UniProtKB-KW"/>
</dbReference>
<evidence type="ECO:0000313" key="11">
    <source>
        <dbReference type="Proteomes" id="UP000239936"/>
    </source>
</evidence>